<feature type="coiled-coil region" evidence="1">
    <location>
        <begin position="125"/>
        <end position="187"/>
    </location>
</feature>
<dbReference type="GO" id="GO:0004803">
    <property type="term" value="F:transposase activity"/>
    <property type="evidence" value="ECO:0007669"/>
    <property type="project" value="InterPro"/>
</dbReference>
<dbReference type="RefSeq" id="WP_109680428.1">
    <property type="nucleotide sequence ID" value="NZ_QFFI01000080.1"/>
</dbReference>
<evidence type="ECO:0000313" key="3">
    <source>
        <dbReference type="EMBL" id="PWG60901.1"/>
    </source>
</evidence>
<name>A0A2U2MVL1_9GAMM</name>
<feature type="non-terminal residue" evidence="3">
    <location>
        <position position="219"/>
    </location>
</feature>
<dbReference type="AlphaFoldDB" id="A0A2U2MVL1"/>
<feature type="domain" description="Transposase IS110-like N-terminal" evidence="2">
    <location>
        <begin position="4"/>
        <end position="149"/>
    </location>
</feature>
<dbReference type="EMBL" id="QFFI01000080">
    <property type="protein sequence ID" value="PWG60901.1"/>
    <property type="molecule type" value="Genomic_DNA"/>
</dbReference>
<dbReference type="InterPro" id="IPR002525">
    <property type="entry name" value="Transp_IS110-like_N"/>
</dbReference>
<evidence type="ECO:0000259" key="2">
    <source>
        <dbReference type="Pfam" id="PF01548"/>
    </source>
</evidence>
<accession>A0A2U2MVL1</accession>
<dbReference type="PANTHER" id="PTHR33055:SF3">
    <property type="entry name" value="PUTATIVE TRANSPOSASE FOR IS117-RELATED"/>
    <property type="match status" value="1"/>
</dbReference>
<dbReference type="InterPro" id="IPR047650">
    <property type="entry name" value="Transpos_IS110"/>
</dbReference>
<evidence type="ECO:0000256" key="1">
    <source>
        <dbReference type="SAM" id="Coils"/>
    </source>
</evidence>
<keyword evidence="1" id="KW-0175">Coiled coil</keyword>
<dbReference type="PANTHER" id="PTHR33055">
    <property type="entry name" value="TRANSPOSASE FOR INSERTION SEQUENCE ELEMENT IS1111A"/>
    <property type="match status" value="1"/>
</dbReference>
<dbReference type="GO" id="GO:0003677">
    <property type="term" value="F:DNA binding"/>
    <property type="evidence" value="ECO:0007669"/>
    <property type="project" value="InterPro"/>
</dbReference>
<dbReference type="GO" id="GO:0006313">
    <property type="term" value="P:DNA transposition"/>
    <property type="evidence" value="ECO:0007669"/>
    <property type="project" value="InterPro"/>
</dbReference>
<dbReference type="Pfam" id="PF01548">
    <property type="entry name" value="DEDD_Tnp_IS110"/>
    <property type="match status" value="1"/>
</dbReference>
<dbReference type="Proteomes" id="UP000245474">
    <property type="component" value="Unassembled WGS sequence"/>
</dbReference>
<organism evidence="3 4">
    <name type="scientific">Sediminicurvatus halobius</name>
    <dbReference type="NCBI Taxonomy" id="2182432"/>
    <lineage>
        <taxon>Bacteria</taxon>
        <taxon>Pseudomonadati</taxon>
        <taxon>Pseudomonadota</taxon>
        <taxon>Gammaproteobacteria</taxon>
        <taxon>Chromatiales</taxon>
        <taxon>Ectothiorhodospiraceae</taxon>
        <taxon>Sediminicurvatus</taxon>
    </lineage>
</organism>
<gene>
    <name evidence="3" type="ORF">DEM34_19235</name>
</gene>
<protein>
    <submittedName>
        <fullName evidence="3">IS110 family transposase</fullName>
    </submittedName>
</protein>
<comment type="caution">
    <text evidence="3">The sequence shown here is derived from an EMBL/GenBank/DDBJ whole genome shotgun (WGS) entry which is preliminary data.</text>
</comment>
<keyword evidence="4" id="KW-1185">Reference proteome</keyword>
<sequence length="219" mass="23817">MCNVGVDIAAASFELVTRKAGRNSPSKRFEQTPQGHRRAIAHLQRLAPERIVLEATGVYFLDLALALHQAGLPVCVINPRAFKHFAELKLTGSKTDPIDAALLADYAECMHPPLWQPPRESALALRELGRQVNRLVGERTQAKNRLHALGAKQATPALVIDDEREGIAALDRRIERLRAAALELINADATLQAQFRALTAAVGVGEVSAITLIAELCTL</sequence>
<dbReference type="OrthoDB" id="9795150at2"/>
<evidence type="ECO:0000313" key="4">
    <source>
        <dbReference type="Proteomes" id="UP000245474"/>
    </source>
</evidence>
<reference evidence="3 4" key="1">
    <citation type="submission" date="2018-05" db="EMBL/GenBank/DDBJ databases">
        <title>Spiribacter halobius sp. nov., a moderately halophilic bacterium isolated from marine solar saltern.</title>
        <authorList>
            <person name="Zheng W.-S."/>
            <person name="Lu D.-C."/>
            <person name="Du Z.-J."/>
        </authorList>
    </citation>
    <scope>NUCLEOTIDE SEQUENCE [LARGE SCALE GENOMIC DNA]</scope>
    <source>
        <strain evidence="3 4">E85</strain>
    </source>
</reference>
<proteinExistence type="predicted"/>